<dbReference type="Proteomes" id="UP001139344">
    <property type="component" value="Unassembled WGS sequence"/>
</dbReference>
<reference evidence="2" key="1">
    <citation type="submission" date="2021-12" db="EMBL/GenBank/DDBJ databases">
        <title>Description of Gramella crocea sp. nov., a new bacterium isolated from activated sludge.</title>
        <authorList>
            <person name="Zhang X."/>
        </authorList>
    </citation>
    <scope>NUCLEOTIDE SEQUENCE</scope>
    <source>
        <strain evidence="2">YB25</strain>
    </source>
</reference>
<feature type="compositionally biased region" description="Polar residues" evidence="1">
    <location>
        <begin position="50"/>
        <end position="67"/>
    </location>
</feature>
<accession>A0A9X1UUW2</accession>
<organism evidence="2 3">
    <name type="scientific">Christiangramia crocea</name>
    <dbReference type="NCBI Taxonomy" id="2904124"/>
    <lineage>
        <taxon>Bacteria</taxon>
        <taxon>Pseudomonadati</taxon>
        <taxon>Bacteroidota</taxon>
        <taxon>Flavobacteriia</taxon>
        <taxon>Flavobacteriales</taxon>
        <taxon>Flavobacteriaceae</taxon>
        <taxon>Christiangramia</taxon>
    </lineage>
</organism>
<dbReference type="RefSeq" id="WP_240095973.1">
    <property type="nucleotide sequence ID" value="NZ_JAJSON010000009.1"/>
</dbReference>
<protein>
    <submittedName>
        <fullName evidence="2">Uncharacterized protein</fullName>
    </submittedName>
</protein>
<evidence type="ECO:0000256" key="1">
    <source>
        <dbReference type="SAM" id="MobiDB-lite"/>
    </source>
</evidence>
<dbReference type="PROSITE" id="PS51257">
    <property type="entry name" value="PROKAR_LIPOPROTEIN"/>
    <property type="match status" value="1"/>
</dbReference>
<gene>
    <name evidence="2" type="ORF">LU635_02790</name>
</gene>
<keyword evidence="3" id="KW-1185">Reference proteome</keyword>
<proteinExistence type="predicted"/>
<comment type="caution">
    <text evidence="2">The sequence shown here is derived from an EMBL/GenBank/DDBJ whole genome shotgun (WGS) entry which is preliminary data.</text>
</comment>
<name>A0A9X1UUW2_9FLAO</name>
<dbReference type="AlphaFoldDB" id="A0A9X1UUW2"/>
<sequence length="131" mass="13717">MDRKSFIKKTSAGLIIGIPLLSLTACSGSDDGGGNPNPNPDPDPDPSANCLENGTNTSISANHGHNLTVSKEDVDAGEEKTYTLSQASTDQHIHEVTITQDQFNTLKNNNQIIATSSSDGGHTHNVTVSCA</sequence>
<evidence type="ECO:0000313" key="3">
    <source>
        <dbReference type="Proteomes" id="UP001139344"/>
    </source>
</evidence>
<evidence type="ECO:0000313" key="2">
    <source>
        <dbReference type="EMBL" id="MCG9970551.1"/>
    </source>
</evidence>
<dbReference type="EMBL" id="JAJSON010000009">
    <property type="protein sequence ID" value="MCG9970551.1"/>
    <property type="molecule type" value="Genomic_DNA"/>
</dbReference>
<feature type="region of interest" description="Disordered" evidence="1">
    <location>
        <begin position="26"/>
        <end position="67"/>
    </location>
</feature>